<proteinExistence type="predicted"/>
<gene>
    <name evidence="1" type="ORF">CRV2_00003879</name>
</gene>
<sequence length="927" mass="102584">MAPSTRSRGAPAPSRIYNSTPSLQQAQFPPRKKTVRTYGRQNQRTKGLRQQTLTQIDFVSSFEEDAEDDLLSDATEEGNAEGNAVEDKENDVPSELPILKEKESDGDETESGEEGEEQEEEPVRSGRKRRGALKEKSNDNQTTKRRRTFGGNVGMKQSKNSRRKTVGDPPSSSYHTQTLTQCYAKGQLIKDSEDEDGGDMDDDGKENVDSDGFDDWLREPNSPSPQPRQAPAESLPGLDDIFETASQRIASQEGSIIPQTPAKRNRRAVIPSSSQLSTPLSSHLLSRYGPLSGIHESPSVRGTQADTRPHQLDELPGTVTSPTPTRRKLIIEDSYATGSWGSENQTQSKRSPLKDVTRDTGGAPSLAPSRETTSSSDEELMNTPTRARPRREAGLESGGRLRSSQARSRLSTPSPSKRKRVSPMKSTMGLREIPDSDEESEFWGEEEIDQENQAPINELETEPGSSKSQRGGSGAETQRTSPEGLGLSNAPPQEKERISFKDKGIEVVEDSTEDEDSDDDDQFAAGPDTLFVLDELGTSYRSTADEALTQSQRHEPSSTPRTTQPIPTPQEPLSSKPLREPIRYPAPTHTQTQPLESQRVPLAVIQGLGEPAYATDILLPVSPTVVSRLASGHLVHIDLPFKIYPQVTRFWLYDGSLLQYLACPRPGVQQGPSEWRHEIDQVYELNNPRDEEDMREEEWYHDTIGRYKYLPPAIVSQLLSNLRHKLFSTDVGQAAPVEAVELPSDPPSDEQPIPLPNYTNQLAPSSSMGISISQQVEAQLRSESDRLTENPGSEDTILVPSTPMSNRKTPTAHNRQSIVRPSQATTASVASTPDKYHHRHHQSQQPKQQQQQQQTPSLRSSHHHRSSSSHLTFQDYGSSSPPLVLPNSNNGHSTSQLLSKSQMLPDSLLRDESQMPPEIWSSGEEDD</sequence>
<evidence type="ECO:0000313" key="1">
    <source>
        <dbReference type="EMBL" id="CAG9936697.1"/>
    </source>
</evidence>
<evidence type="ECO:0000313" key="2">
    <source>
        <dbReference type="Proteomes" id="UP000836387"/>
    </source>
</evidence>
<reference evidence="1" key="1">
    <citation type="submission" date="2020-04" db="EMBL/GenBank/DDBJ databases">
        <authorList>
            <person name="Broberg M."/>
        </authorList>
    </citation>
    <scope>NUCLEOTIDE SEQUENCE</scope>
</reference>
<dbReference type="EMBL" id="CADEHS020000001">
    <property type="protein sequence ID" value="CAG9936697.1"/>
    <property type="molecule type" value="Genomic_DNA"/>
</dbReference>
<name>A0ACA9T715_BIOOC</name>
<reference evidence="1" key="2">
    <citation type="submission" date="2021-10" db="EMBL/GenBank/DDBJ databases">
        <authorList>
            <person name="Piombo E."/>
        </authorList>
    </citation>
    <scope>NUCLEOTIDE SEQUENCE</scope>
</reference>
<organism evidence="1 2">
    <name type="scientific">Clonostachys rosea f. rosea IK726</name>
    <dbReference type="NCBI Taxonomy" id="1349383"/>
    <lineage>
        <taxon>Eukaryota</taxon>
        <taxon>Fungi</taxon>
        <taxon>Dikarya</taxon>
        <taxon>Ascomycota</taxon>
        <taxon>Pezizomycotina</taxon>
        <taxon>Sordariomycetes</taxon>
        <taxon>Hypocreomycetidae</taxon>
        <taxon>Hypocreales</taxon>
        <taxon>Bionectriaceae</taxon>
        <taxon>Clonostachys</taxon>
    </lineage>
</organism>
<keyword evidence="2" id="KW-1185">Reference proteome</keyword>
<comment type="caution">
    <text evidence="1">The sequence shown here is derived from an EMBL/GenBank/DDBJ whole genome shotgun (WGS) entry which is preliminary data.</text>
</comment>
<accession>A0ACA9T715</accession>
<protein>
    <submittedName>
        <fullName evidence="1">Uncharacterized protein</fullName>
    </submittedName>
</protein>
<dbReference type="Proteomes" id="UP000836387">
    <property type="component" value="Unassembled WGS sequence"/>
</dbReference>